<dbReference type="HAMAP" id="MF_00003">
    <property type="entry name" value="RbfA"/>
    <property type="match status" value="1"/>
</dbReference>
<dbReference type="Proteomes" id="UP000092971">
    <property type="component" value="Chromosome"/>
</dbReference>
<name>A0A1B1YCH6_THEST</name>
<dbReference type="NCBIfam" id="TIGR00082">
    <property type="entry name" value="rbfA"/>
    <property type="match status" value="1"/>
</dbReference>
<evidence type="ECO:0000313" key="3">
    <source>
        <dbReference type="EMBL" id="ANW98471.1"/>
    </source>
</evidence>
<dbReference type="PROSITE" id="PS01319">
    <property type="entry name" value="RBFA"/>
    <property type="match status" value="1"/>
</dbReference>
<dbReference type="PANTHER" id="PTHR33515">
    <property type="entry name" value="RIBOSOME-BINDING FACTOR A, CHLOROPLASTIC-RELATED"/>
    <property type="match status" value="1"/>
</dbReference>
<keyword evidence="1 2" id="KW-0690">Ribosome biogenesis</keyword>
<comment type="similarity">
    <text evidence="2">Belongs to the RbfA family.</text>
</comment>
<accession>A0A1B1YCH6</accession>
<evidence type="ECO:0000256" key="2">
    <source>
        <dbReference type="HAMAP-Rule" id="MF_00003"/>
    </source>
</evidence>
<gene>
    <name evidence="2" type="primary">rbfA</name>
    <name evidence="3" type="ORF">CSTERTH_05150</name>
</gene>
<protein>
    <recommendedName>
        <fullName evidence="2">Ribosome-binding factor A</fullName>
    </recommendedName>
</protein>
<comment type="subunit">
    <text evidence="2">Monomer. Binds 30S ribosomal subunits, but not 50S ribosomal subunits or 70S ribosomes.</text>
</comment>
<evidence type="ECO:0000256" key="1">
    <source>
        <dbReference type="ARBA" id="ARBA00022517"/>
    </source>
</evidence>
<organism evidence="3 4">
    <name type="scientific">Thermoclostridium stercorarium subsp. thermolacticum DSM 2910</name>
    <dbReference type="NCBI Taxonomy" id="1121336"/>
    <lineage>
        <taxon>Bacteria</taxon>
        <taxon>Bacillati</taxon>
        <taxon>Bacillota</taxon>
        <taxon>Clostridia</taxon>
        <taxon>Eubacteriales</taxon>
        <taxon>Oscillospiraceae</taxon>
        <taxon>Thermoclostridium</taxon>
    </lineage>
</organism>
<proteinExistence type="inferred from homology"/>
<reference evidence="3 4" key="1">
    <citation type="submission" date="2016-02" db="EMBL/GenBank/DDBJ databases">
        <title>Comparison of Clostridium stercorarium subspecies using comparative genomics and transcriptomics.</title>
        <authorList>
            <person name="Schellenberg J."/>
            <person name="Thallinger G."/>
            <person name="Levin D.B."/>
            <person name="Zhang X."/>
            <person name="Alvare G."/>
            <person name="Fristensky B."/>
            <person name="Sparling R."/>
        </authorList>
    </citation>
    <scope>NUCLEOTIDE SEQUENCE [LARGE SCALE GENOMIC DNA]</scope>
    <source>
        <strain evidence="3 4">DSM 2910</strain>
    </source>
</reference>
<comment type="subcellular location">
    <subcellularLocation>
        <location evidence="2">Cytoplasm</location>
    </subcellularLocation>
</comment>
<dbReference type="PANTHER" id="PTHR33515:SF1">
    <property type="entry name" value="RIBOSOME-BINDING FACTOR A, CHLOROPLASTIC-RELATED"/>
    <property type="match status" value="1"/>
</dbReference>
<dbReference type="Gene3D" id="3.30.300.20">
    <property type="match status" value="1"/>
</dbReference>
<evidence type="ECO:0000313" key="4">
    <source>
        <dbReference type="Proteomes" id="UP000092971"/>
    </source>
</evidence>
<dbReference type="AlphaFoldDB" id="A0A1B1YCH6"/>
<dbReference type="SUPFAM" id="SSF89919">
    <property type="entry name" value="Ribosome-binding factor A, RbfA"/>
    <property type="match status" value="1"/>
</dbReference>
<dbReference type="OrthoDB" id="307788at2"/>
<dbReference type="Pfam" id="PF02033">
    <property type="entry name" value="RBFA"/>
    <property type="match status" value="1"/>
</dbReference>
<dbReference type="InterPro" id="IPR023799">
    <property type="entry name" value="RbfA_dom_sf"/>
</dbReference>
<dbReference type="GO" id="GO:0030490">
    <property type="term" value="P:maturation of SSU-rRNA"/>
    <property type="evidence" value="ECO:0007669"/>
    <property type="project" value="UniProtKB-UniRule"/>
</dbReference>
<keyword evidence="2" id="KW-0963">Cytoplasm</keyword>
<dbReference type="InterPro" id="IPR020053">
    <property type="entry name" value="Ribosome-bd_factorA_CS"/>
</dbReference>
<sequence>MMERTDRISVEIQKEVSDIIRNSIKDPRIPEMISVTRVEVTKDLRYAKVYISIYGSEEEKKNAMTALKGAAGFVRREIGQRIQLRYTPEIVFKEDNSIEQGLYISKLIDEIMHSEKE</sequence>
<dbReference type="EMBL" id="CP014672">
    <property type="protein sequence ID" value="ANW98471.1"/>
    <property type="molecule type" value="Genomic_DNA"/>
</dbReference>
<dbReference type="GO" id="GO:0043024">
    <property type="term" value="F:ribosomal small subunit binding"/>
    <property type="evidence" value="ECO:0007669"/>
    <property type="project" value="TreeGrafter"/>
</dbReference>
<dbReference type="InterPro" id="IPR015946">
    <property type="entry name" value="KH_dom-like_a/b"/>
</dbReference>
<dbReference type="GO" id="GO:0005829">
    <property type="term" value="C:cytosol"/>
    <property type="evidence" value="ECO:0007669"/>
    <property type="project" value="TreeGrafter"/>
</dbReference>
<comment type="function">
    <text evidence="2">One of several proteins that assist in the late maturation steps of the functional core of the 30S ribosomal subunit. Associates with free 30S ribosomal subunits (but not with 30S subunits that are part of 70S ribosomes or polysomes). Required for efficient processing of 16S rRNA. May interact with the 5'-terminal helix region of 16S rRNA.</text>
</comment>
<dbReference type="InterPro" id="IPR000238">
    <property type="entry name" value="RbfA"/>
</dbReference>